<proteinExistence type="predicted"/>
<protein>
    <submittedName>
        <fullName evidence="2">Uncharacterized protein</fullName>
    </submittedName>
</protein>
<gene>
    <name evidence="2" type="ORF">GX51_07492</name>
</gene>
<dbReference type="EMBL" id="PDNC01000153">
    <property type="protein sequence ID" value="PGG97091.1"/>
    <property type="molecule type" value="Genomic_DNA"/>
</dbReference>
<accession>A0A2B7WKQ6</accession>
<evidence type="ECO:0000256" key="1">
    <source>
        <dbReference type="SAM" id="MobiDB-lite"/>
    </source>
</evidence>
<feature type="region of interest" description="Disordered" evidence="1">
    <location>
        <begin position="1"/>
        <end position="169"/>
    </location>
</feature>
<keyword evidence="3" id="KW-1185">Reference proteome</keyword>
<feature type="compositionally biased region" description="Basic and acidic residues" evidence="1">
    <location>
        <begin position="105"/>
        <end position="123"/>
    </location>
</feature>
<comment type="caution">
    <text evidence="2">The sequence shown here is derived from an EMBL/GenBank/DDBJ whole genome shotgun (WGS) entry which is preliminary data.</text>
</comment>
<sequence length="169" mass="18456">MSNSDRTNRGRRAHPPPVRRTVGSATEPDQPQSQTTNTPSGHNRPATIEETDYSFGDSQEQLRSAFSTDSSSPAASTVEGSTGAHAVDNTAAGRGLDDSNTTNRTHQERVEEDRRLALTRLERGGPGAPAEERTGENFSQRVREHPEQGEQLMKSGYKAQGVRKAKKDR</sequence>
<name>A0A2B7WKQ6_9EURO</name>
<feature type="compositionally biased region" description="Polar residues" evidence="1">
    <location>
        <begin position="23"/>
        <end position="41"/>
    </location>
</feature>
<dbReference type="Proteomes" id="UP000224080">
    <property type="component" value="Unassembled WGS sequence"/>
</dbReference>
<evidence type="ECO:0000313" key="3">
    <source>
        <dbReference type="Proteomes" id="UP000224080"/>
    </source>
</evidence>
<dbReference type="AlphaFoldDB" id="A0A2B7WKQ6"/>
<reference evidence="2 3" key="1">
    <citation type="submission" date="2017-10" db="EMBL/GenBank/DDBJ databases">
        <title>Comparative genomics in systemic dimorphic fungi from Ajellomycetaceae.</title>
        <authorList>
            <person name="Munoz J.F."/>
            <person name="Mcewen J.G."/>
            <person name="Clay O.K."/>
            <person name="Cuomo C.A."/>
        </authorList>
    </citation>
    <scope>NUCLEOTIDE SEQUENCE [LARGE SCALE GENOMIC DNA]</scope>
    <source>
        <strain evidence="2 3">UAMH130</strain>
    </source>
</reference>
<feature type="compositionally biased region" description="Basic and acidic residues" evidence="1">
    <location>
        <begin position="130"/>
        <end position="148"/>
    </location>
</feature>
<organism evidence="2 3">
    <name type="scientific">Blastomyces parvus</name>
    <dbReference type="NCBI Taxonomy" id="2060905"/>
    <lineage>
        <taxon>Eukaryota</taxon>
        <taxon>Fungi</taxon>
        <taxon>Dikarya</taxon>
        <taxon>Ascomycota</taxon>
        <taxon>Pezizomycotina</taxon>
        <taxon>Eurotiomycetes</taxon>
        <taxon>Eurotiomycetidae</taxon>
        <taxon>Onygenales</taxon>
        <taxon>Ajellomycetaceae</taxon>
        <taxon>Blastomyces</taxon>
    </lineage>
</organism>
<evidence type="ECO:0000313" key="2">
    <source>
        <dbReference type="EMBL" id="PGG97091.1"/>
    </source>
</evidence>
<feature type="compositionally biased region" description="Polar residues" evidence="1">
    <location>
        <begin position="56"/>
        <end position="80"/>
    </location>
</feature>